<protein>
    <submittedName>
        <fullName evidence="1">Uncharacterized protein</fullName>
    </submittedName>
</protein>
<dbReference type="Proteomes" id="UP000719766">
    <property type="component" value="Unassembled WGS sequence"/>
</dbReference>
<reference evidence="1" key="1">
    <citation type="journal article" date="2020" name="New Phytol.">
        <title>Comparative genomics reveals dynamic genome evolution in host specialist ectomycorrhizal fungi.</title>
        <authorList>
            <person name="Lofgren L.A."/>
            <person name="Nguyen N.H."/>
            <person name="Vilgalys R."/>
            <person name="Ruytinx J."/>
            <person name="Liao H.L."/>
            <person name="Branco S."/>
            <person name="Kuo A."/>
            <person name="LaButti K."/>
            <person name="Lipzen A."/>
            <person name="Andreopoulos W."/>
            <person name="Pangilinan J."/>
            <person name="Riley R."/>
            <person name="Hundley H."/>
            <person name="Na H."/>
            <person name="Barry K."/>
            <person name="Grigoriev I.V."/>
            <person name="Stajich J.E."/>
            <person name="Kennedy P.G."/>
        </authorList>
    </citation>
    <scope>NUCLEOTIDE SEQUENCE</scope>
    <source>
        <strain evidence="1">S12</strain>
    </source>
</reference>
<organism evidence="1 2">
    <name type="scientific">Suillus plorans</name>
    <dbReference type="NCBI Taxonomy" id="116603"/>
    <lineage>
        <taxon>Eukaryota</taxon>
        <taxon>Fungi</taxon>
        <taxon>Dikarya</taxon>
        <taxon>Basidiomycota</taxon>
        <taxon>Agaricomycotina</taxon>
        <taxon>Agaricomycetes</taxon>
        <taxon>Agaricomycetidae</taxon>
        <taxon>Boletales</taxon>
        <taxon>Suillineae</taxon>
        <taxon>Suillaceae</taxon>
        <taxon>Suillus</taxon>
    </lineage>
</organism>
<name>A0A9P7DHB9_9AGAM</name>
<comment type="caution">
    <text evidence="1">The sequence shown here is derived from an EMBL/GenBank/DDBJ whole genome shotgun (WGS) entry which is preliminary data.</text>
</comment>
<dbReference type="AlphaFoldDB" id="A0A9P7DHB9"/>
<keyword evidence="2" id="KW-1185">Reference proteome</keyword>
<dbReference type="EMBL" id="JABBWE010000034">
    <property type="protein sequence ID" value="KAG1792728.1"/>
    <property type="molecule type" value="Genomic_DNA"/>
</dbReference>
<evidence type="ECO:0000313" key="1">
    <source>
        <dbReference type="EMBL" id="KAG1792728.1"/>
    </source>
</evidence>
<sequence length="172" mass="19552">MLSHLQPLVDKMIPIYFDDPALGSGDLNRVSQMFISDKAWKNQHGQDLGFVTRTRDSIQWLSNLPYIALLLDLNVEPKLSVTFLENEPNLVETDRCLRSEGLRFWNKHNYISILEPTSPSCERAAQVCLSTGGSTIPNHSRSPRQIWKYCQTTQLAVGSARCMTIRIMTVRS</sequence>
<evidence type="ECO:0000313" key="2">
    <source>
        <dbReference type="Proteomes" id="UP000719766"/>
    </source>
</evidence>
<dbReference type="RefSeq" id="XP_041159297.1">
    <property type="nucleotide sequence ID" value="XM_041310893.1"/>
</dbReference>
<gene>
    <name evidence="1" type="ORF">HD556DRAFT_536222</name>
</gene>
<proteinExistence type="predicted"/>
<dbReference type="GeneID" id="64604657"/>
<dbReference type="OrthoDB" id="2672050at2759"/>
<accession>A0A9P7DHB9</accession>